<sequence length="48" mass="4960">MDVGGVIMSVVKRLGASESLSVAAHLFAPIRLTLSAGPPLRLSLGRTN</sequence>
<reference evidence="1 2" key="1">
    <citation type="submission" date="2019-02" db="EMBL/GenBank/DDBJ databases">
        <title>Deep-cultivation of Planctomycetes and their phenomic and genomic characterization uncovers novel biology.</title>
        <authorList>
            <person name="Wiegand S."/>
            <person name="Jogler M."/>
            <person name="Boedeker C."/>
            <person name="Pinto D."/>
            <person name="Vollmers J."/>
            <person name="Rivas-Marin E."/>
            <person name="Kohn T."/>
            <person name="Peeters S.H."/>
            <person name="Heuer A."/>
            <person name="Rast P."/>
            <person name="Oberbeckmann S."/>
            <person name="Bunk B."/>
            <person name="Jeske O."/>
            <person name="Meyerdierks A."/>
            <person name="Storesund J.E."/>
            <person name="Kallscheuer N."/>
            <person name="Luecker S."/>
            <person name="Lage O.M."/>
            <person name="Pohl T."/>
            <person name="Merkel B.J."/>
            <person name="Hornburger P."/>
            <person name="Mueller R.-W."/>
            <person name="Bruemmer F."/>
            <person name="Labrenz M."/>
            <person name="Spormann A.M."/>
            <person name="Op Den Camp H."/>
            <person name="Overmann J."/>
            <person name="Amann R."/>
            <person name="Jetten M.S.M."/>
            <person name="Mascher T."/>
            <person name="Medema M.H."/>
            <person name="Devos D.P."/>
            <person name="Kaster A.-K."/>
            <person name="Ovreas L."/>
            <person name="Rohde M."/>
            <person name="Galperin M.Y."/>
            <person name="Jogler C."/>
        </authorList>
    </citation>
    <scope>NUCLEOTIDE SEQUENCE [LARGE SCALE GENOMIC DNA]</scope>
    <source>
        <strain evidence="1 2">Poly51</strain>
    </source>
</reference>
<dbReference type="Proteomes" id="UP000318288">
    <property type="component" value="Unassembled WGS sequence"/>
</dbReference>
<dbReference type="EMBL" id="SJPW01000004">
    <property type="protein sequence ID" value="TWU54707.1"/>
    <property type="molecule type" value="Genomic_DNA"/>
</dbReference>
<accession>A0A5C6F2U1</accession>
<protein>
    <submittedName>
        <fullName evidence="1">Uncharacterized protein</fullName>
    </submittedName>
</protein>
<gene>
    <name evidence="1" type="ORF">Poly51_34260</name>
</gene>
<evidence type="ECO:0000313" key="2">
    <source>
        <dbReference type="Proteomes" id="UP000318288"/>
    </source>
</evidence>
<proteinExistence type="predicted"/>
<organism evidence="1 2">
    <name type="scientific">Rubripirellula tenax</name>
    <dbReference type="NCBI Taxonomy" id="2528015"/>
    <lineage>
        <taxon>Bacteria</taxon>
        <taxon>Pseudomonadati</taxon>
        <taxon>Planctomycetota</taxon>
        <taxon>Planctomycetia</taxon>
        <taxon>Pirellulales</taxon>
        <taxon>Pirellulaceae</taxon>
        <taxon>Rubripirellula</taxon>
    </lineage>
</organism>
<dbReference type="AlphaFoldDB" id="A0A5C6F2U1"/>
<comment type="caution">
    <text evidence="1">The sequence shown here is derived from an EMBL/GenBank/DDBJ whole genome shotgun (WGS) entry which is preliminary data.</text>
</comment>
<keyword evidence="2" id="KW-1185">Reference proteome</keyword>
<evidence type="ECO:0000313" key="1">
    <source>
        <dbReference type="EMBL" id="TWU54707.1"/>
    </source>
</evidence>
<name>A0A5C6F2U1_9BACT</name>